<dbReference type="Gene3D" id="2.40.170.20">
    <property type="entry name" value="TonB-dependent receptor, beta-barrel domain"/>
    <property type="match status" value="1"/>
</dbReference>
<sequence>MTTISSFKSSLRFSAGLAVAIFSVSGAQAQEVDEEPDSEYLGTIDIGESTRAIQTNTATPVTKINREEIEDRQAGTIAELLDSVPGVTLINGSTPIGSGINIRGFGANGTYGNDQKINILIDGASTGAEEIYRVGTQLFTDPLLYKSVQVIRGPVGGFEYGSGAVGGTIVLETIDAYDLLGGETGITAAQTLGLLEDRGESGWNTSTTVAAMPNENFEFLANYTYRKGGTRHAGDGSEIGNSEFSLPSFLVKAAFHFGADNAHTVKASYTKTENSERDRPYDSFGTSGGFFGNVDRDTEQRTLSAGYYFNPLSDLVDLSLEYTYADQQIDQQAVPAANNPLLNADLRYETTKVTLKNGALFTTGPVRHAVRAGLEYISKDRLDASSAPGGTDERFAAFLIDEIELARGFTITPALRYEQQTLDAVIFDGTPDEAPISLDYDSFMGGVSARYELPFGLAVFGSWAKTESFPILDDIETVGKRTTAELGTTWEGGLSFNRRGILAENDNVALKVNYYNSELTDVTSQLSNAVEIDIDGFEIEASYATASGFYIDMNGNIVDGTFLNASGVWADWNNMPASSYRLAIGKRFGFGLDLRWEGRLVEDLVLDGTLDTEGYNVHDIRLAYSPDIEPLRNITFRLALENVFDEFYTPALATRPAPGRTFKAAMTFQF</sequence>
<dbReference type="InterPro" id="IPR037066">
    <property type="entry name" value="Plug_dom_sf"/>
</dbReference>
<dbReference type="PROSITE" id="PS52016">
    <property type="entry name" value="TONB_DEPENDENT_REC_3"/>
    <property type="match status" value="1"/>
</dbReference>
<dbReference type="SUPFAM" id="SSF56935">
    <property type="entry name" value="Porins"/>
    <property type="match status" value="1"/>
</dbReference>
<comment type="similarity">
    <text evidence="2 10 12">Belongs to the TonB-dependent receptor family.</text>
</comment>
<proteinExistence type="inferred from homology"/>
<evidence type="ECO:0000256" key="6">
    <source>
        <dbReference type="ARBA" id="ARBA00022729"/>
    </source>
</evidence>
<evidence type="ECO:0000256" key="4">
    <source>
        <dbReference type="ARBA" id="ARBA00022452"/>
    </source>
</evidence>
<dbReference type="InterPro" id="IPR036942">
    <property type="entry name" value="Beta-barrel_TonB_sf"/>
</dbReference>
<evidence type="ECO:0000256" key="1">
    <source>
        <dbReference type="ARBA" id="ARBA00004571"/>
    </source>
</evidence>
<keyword evidence="5 10" id="KW-0812">Transmembrane</keyword>
<feature type="domain" description="TonB-dependent receptor plug" evidence="15">
    <location>
        <begin position="56"/>
        <end position="168"/>
    </location>
</feature>
<dbReference type="Pfam" id="PF00593">
    <property type="entry name" value="TonB_dep_Rec_b-barrel"/>
    <property type="match status" value="1"/>
</dbReference>
<dbReference type="InterPro" id="IPR000531">
    <property type="entry name" value="Beta-barrel_TonB"/>
</dbReference>
<keyword evidence="7 12" id="KW-0798">TonB box</keyword>
<gene>
    <name evidence="16" type="ORF">ABDJ38_11640</name>
</gene>
<dbReference type="CDD" id="cd01347">
    <property type="entry name" value="ligand_gated_channel"/>
    <property type="match status" value="1"/>
</dbReference>
<feature type="short sequence motif" description="TonB C-terminal box" evidence="11">
    <location>
        <begin position="653"/>
        <end position="670"/>
    </location>
</feature>
<keyword evidence="17" id="KW-1185">Reference proteome</keyword>
<dbReference type="PANTHER" id="PTHR30069:SF41">
    <property type="entry name" value="HEME_HEMOPEXIN UTILIZATION PROTEIN C"/>
    <property type="match status" value="1"/>
</dbReference>
<comment type="subcellular location">
    <subcellularLocation>
        <location evidence="1 10">Cell outer membrane</location>
        <topology evidence="1 10">Multi-pass membrane protein</topology>
    </subcellularLocation>
</comment>
<keyword evidence="3 10" id="KW-0813">Transport</keyword>
<evidence type="ECO:0000256" key="2">
    <source>
        <dbReference type="ARBA" id="ARBA00009810"/>
    </source>
</evidence>
<dbReference type="Pfam" id="PF07715">
    <property type="entry name" value="Plug"/>
    <property type="match status" value="1"/>
</dbReference>
<evidence type="ECO:0000256" key="7">
    <source>
        <dbReference type="ARBA" id="ARBA00023077"/>
    </source>
</evidence>
<evidence type="ECO:0000259" key="15">
    <source>
        <dbReference type="Pfam" id="PF07715"/>
    </source>
</evidence>
<comment type="caution">
    <text evidence="16">The sequence shown here is derived from an EMBL/GenBank/DDBJ whole genome shotgun (WGS) entry which is preliminary data.</text>
</comment>
<keyword evidence="9 10" id="KW-0998">Cell outer membrane</keyword>
<organism evidence="16 17">
    <name type="scientific">Aurantiacibacter flavus</name>
    <dbReference type="NCBI Taxonomy" id="3145232"/>
    <lineage>
        <taxon>Bacteria</taxon>
        <taxon>Pseudomonadati</taxon>
        <taxon>Pseudomonadota</taxon>
        <taxon>Alphaproteobacteria</taxon>
        <taxon>Sphingomonadales</taxon>
        <taxon>Erythrobacteraceae</taxon>
        <taxon>Aurantiacibacter</taxon>
    </lineage>
</organism>
<feature type="domain" description="TonB-dependent receptor-like beta-barrel" evidence="14">
    <location>
        <begin position="271"/>
        <end position="643"/>
    </location>
</feature>
<dbReference type="InterPro" id="IPR010917">
    <property type="entry name" value="TonB_rcpt_CS"/>
</dbReference>
<evidence type="ECO:0000256" key="10">
    <source>
        <dbReference type="PROSITE-ProRule" id="PRU01360"/>
    </source>
</evidence>
<evidence type="ECO:0000256" key="5">
    <source>
        <dbReference type="ARBA" id="ARBA00022692"/>
    </source>
</evidence>
<evidence type="ECO:0000256" key="13">
    <source>
        <dbReference type="SAM" id="SignalP"/>
    </source>
</evidence>
<dbReference type="InterPro" id="IPR039426">
    <property type="entry name" value="TonB-dep_rcpt-like"/>
</dbReference>
<keyword evidence="16" id="KW-0675">Receptor</keyword>
<feature type="chain" id="PRO_5046592376" evidence="13">
    <location>
        <begin position="30"/>
        <end position="670"/>
    </location>
</feature>
<keyword evidence="6 13" id="KW-0732">Signal</keyword>
<evidence type="ECO:0000256" key="8">
    <source>
        <dbReference type="ARBA" id="ARBA00023136"/>
    </source>
</evidence>
<dbReference type="Proteomes" id="UP001484535">
    <property type="component" value="Unassembled WGS sequence"/>
</dbReference>
<evidence type="ECO:0000313" key="16">
    <source>
        <dbReference type="EMBL" id="MEN7537827.1"/>
    </source>
</evidence>
<keyword evidence="4 10" id="KW-1134">Transmembrane beta strand</keyword>
<dbReference type="RefSeq" id="WP_346785268.1">
    <property type="nucleotide sequence ID" value="NZ_JBDLBR010000003.1"/>
</dbReference>
<evidence type="ECO:0000259" key="14">
    <source>
        <dbReference type="Pfam" id="PF00593"/>
    </source>
</evidence>
<accession>A0ABV0CYQ2</accession>
<dbReference type="PANTHER" id="PTHR30069">
    <property type="entry name" value="TONB-DEPENDENT OUTER MEMBRANE RECEPTOR"/>
    <property type="match status" value="1"/>
</dbReference>
<evidence type="ECO:0000256" key="3">
    <source>
        <dbReference type="ARBA" id="ARBA00022448"/>
    </source>
</evidence>
<dbReference type="Gene3D" id="2.170.130.10">
    <property type="entry name" value="TonB-dependent receptor, plug domain"/>
    <property type="match status" value="1"/>
</dbReference>
<protein>
    <submittedName>
        <fullName evidence="16">TonB-dependent receptor</fullName>
    </submittedName>
</protein>
<dbReference type="InterPro" id="IPR012910">
    <property type="entry name" value="Plug_dom"/>
</dbReference>
<keyword evidence="8 10" id="KW-0472">Membrane</keyword>
<reference evidence="16 17" key="1">
    <citation type="submission" date="2024-05" db="EMBL/GenBank/DDBJ databases">
        <authorList>
            <person name="Park S."/>
        </authorList>
    </citation>
    <scope>NUCLEOTIDE SEQUENCE [LARGE SCALE GENOMIC DNA]</scope>
    <source>
        <strain evidence="16 17">DGU5</strain>
    </source>
</reference>
<feature type="signal peptide" evidence="13">
    <location>
        <begin position="1"/>
        <end position="29"/>
    </location>
</feature>
<evidence type="ECO:0000256" key="12">
    <source>
        <dbReference type="RuleBase" id="RU003357"/>
    </source>
</evidence>
<name>A0ABV0CYQ2_9SPHN</name>
<evidence type="ECO:0000313" key="17">
    <source>
        <dbReference type="Proteomes" id="UP001484535"/>
    </source>
</evidence>
<evidence type="ECO:0000256" key="9">
    <source>
        <dbReference type="ARBA" id="ARBA00023237"/>
    </source>
</evidence>
<dbReference type="PROSITE" id="PS01156">
    <property type="entry name" value="TONB_DEPENDENT_REC_2"/>
    <property type="match status" value="1"/>
</dbReference>
<evidence type="ECO:0000256" key="11">
    <source>
        <dbReference type="PROSITE-ProRule" id="PRU10144"/>
    </source>
</evidence>
<dbReference type="EMBL" id="JBDLBR010000003">
    <property type="protein sequence ID" value="MEN7537827.1"/>
    <property type="molecule type" value="Genomic_DNA"/>
</dbReference>